<reference evidence="5 6" key="1">
    <citation type="journal article" date="2019" name="Nat. Microbiol.">
        <title>Wide diversity of methane and short-chain alkane metabolisms in uncultured archaea.</title>
        <authorList>
            <person name="Borrel G."/>
            <person name="Adam P.S."/>
            <person name="McKay L.J."/>
            <person name="Chen L.X."/>
            <person name="Sierra-Garcia I.N."/>
            <person name="Sieber C.M."/>
            <person name="Letourneur Q."/>
            <person name="Ghozlane A."/>
            <person name="Andersen G.L."/>
            <person name="Li W.J."/>
            <person name="Hallam S.J."/>
            <person name="Muyzer G."/>
            <person name="de Oliveira V.M."/>
            <person name="Inskeep W.P."/>
            <person name="Banfield J.F."/>
            <person name="Gribaldo S."/>
        </authorList>
    </citation>
    <scope>NUCLEOTIDE SEQUENCE [LARGE SCALE GENOMIC DNA]</scope>
    <source>
        <strain evidence="5">NM1a</strain>
    </source>
</reference>
<dbReference type="GO" id="GO:0003677">
    <property type="term" value="F:DNA binding"/>
    <property type="evidence" value="ECO:0007669"/>
    <property type="project" value="UniProtKB-UniRule"/>
</dbReference>
<name>A0A520KTQ0_METT2</name>
<evidence type="ECO:0000256" key="2">
    <source>
        <dbReference type="ARBA" id="ARBA00023125"/>
    </source>
</evidence>
<keyword evidence="2 3" id="KW-0238">DNA-binding</keyword>
<dbReference type="PIRSF" id="PIRSF015730">
    <property type="entry name" value="TFAR19"/>
    <property type="match status" value="1"/>
</dbReference>
<evidence type="ECO:0000256" key="3">
    <source>
        <dbReference type="HAMAP-Rule" id="MF_00026"/>
    </source>
</evidence>
<dbReference type="InterPro" id="IPR002836">
    <property type="entry name" value="PDCD5-like"/>
</dbReference>
<dbReference type="SUPFAM" id="SSF46950">
    <property type="entry name" value="Double-stranded DNA-binding domain"/>
    <property type="match status" value="1"/>
</dbReference>
<comment type="similarity">
    <text evidence="1 3">Belongs to the PDCD5 family.</text>
</comment>
<evidence type="ECO:0000313" key="5">
    <source>
        <dbReference type="EMBL" id="RZN65420.1"/>
    </source>
</evidence>
<dbReference type="PANTHER" id="PTHR10840">
    <property type="entry name" value="PROGRAMMED CELL DEATH PROTEIN 5"/>
    <property type="match status" value="1"/>
</dbReference>
<comment type="caution">
    <text evidence="5">The sequence shown here is derived from an EMBL/GenBank/DDBJ whole genome shotgun (WGS) entry which is preliminary data.</text>
</comment>
<dbReference type="EMBL" id="RXIF01000002">
    <property type="protein sequence ID" value="RZN65420.1"/>
    <property type="molecule type" value="Genomic_DNA"/>
</dbReference>
<dbReference type="Gene3D" id="1.10.8.140">
    <property type="entry name" value="PDCD5-like"/>
    <property type="match status" value="1"/>
</dbReference>
<dbReference type="HAMAP" id="MF_00026">
    <property type="entry name" value="dsDNA_bind"/>
    <property type="match status" value="1"/>
</dbReference>
<dbReference type="Proteomes" id="UP000317158">
    <property type="component" value="Unassembled WGS sequence"/>
</dbReference>
<evidence type="ECO:0000256" key="1">
    <source>
        <dbReference type="ARBA" id="ARBA00010490"/>
    </source>
</evidence>
<dbReference type="GO" id="GO:0005829">
    <property type="term" value="C:cytosol"/>
    <property type="evidence" value="ECO:0007669"/>
    <property type="project" value="TreeGrafter"/>
</dbReference>
<organism evidence="5 6">
    <name type="scientific">Methanoliparum thermophilum</name>
    <dbReference type="NCBI Taxonomy" id="2491083"/>
    <lineage>
        <taxon>Archaea</taxon>
        <taxon>Methanobacteriati</taxon>
        <taxon>Methanobacteriota</taxon>
        <taxon>Candidatus Methanoliparia</taxon>
        <taxon>Candidatus Methanoliparales</taxon>
        <taxon>Candidatus Methanoliparaceae</taxon>
        <taxon>Candidatus Methanoliparum</taxon>
    </lineage>
</organism>
<dbReference type="InterPro" id="IPR022889">
    <property type="entry name" value="DNA_bind_arc"/>
</dbReference>
<dbReference type="PANTHER" id="PTHR10840:SF0">
    <property type="entry name" value="PROGRAMMED CELL DEATH PROTEIN 5"/>
    <property type="match status" value="1"/>
</dbReference>
<dbReference type="Pfam" id="PF01984">
    <property type="entry name" value="dsDNA_bind"/>
    <property type="match status" value="1"/>
</dbReference>
<dbReference type="NCBIfam" id="NF003268">
    <property type="entry name" value="PRK04239.1"/>
    <property type="match status" value="1"/>
</dbReference>
<gene>
    <name evidence="5" type="ORF">EF806_00570</name>
</gene>
<accession>A0A520KTQ0</accession>
<evidence type="ECO:0000256" key="4">
    <source>
        <dbReference type="SAM" id="Coils"/>
    </source>
</evidence>
<protein>
    <recommendedName>
        <fullName evidence="3">DNA-binding protein EF806_00570</fullName>
    </recommendedName>
</protein>
<proteinExistence type="inferred from homology"/>
<keyword evidence="4" id="KW-0175">Coiled coil</keyword>
<feature type="coiled-coil region" evidence="4">
    <location>
        <begin position="11"/>
        <end position="55"/>
    </location>
</feature>
<dbReference type="InterPro" id="IPR036883">
    <property type="entry name" value="PDCD5-like_sf"/>
</dbReference>
<evidence type="ECO:0000313" key="6">
    <source>
        <dbReference type="Proteomes" id="UP000317158"/>
    </source>
</evidence>
<sequence length="113" mass="13613">MIDDELDQIKRKRLEEMISSQQNNIIQKEREEEARREYETKKREILRQIMTIEARDRLNNLRLTKPDIVEVLENQLISLASSGRLRSVITDEQLKLLLKQIQPKKKDFKIKRI</sequence>
<dbReference type="AlphaFoldDB" id="A0A520KTQ0"/>